<name>X1TW71_9ZZZZ</name>
<protein>
    <recommendedName>
        <fullName evidence="3">Glycosyltransferase 2-like domain-containing protein</fullName>
    </recommendedName>
</protein>
<gene>
    <name evidence="4" type="ORF">S12H4_43652</name>
</gene>
<keyword evidence="1" id="KW-0328">Glycosyltransferase</keyword>
<organism evidence="4">
    <name type="scientific">marine sediment metagenome</name>
    <dbReference type="NCBI Taxonomy" id="412755"/>
    <lineage>
        <taxon>unclassified sequences</taxon>
        <taxon>metagenomes</taxon>
        <taxon>ecological metagenomes</taxon>
    </lineage>
</organism>
<dbReference type="InterPro" id="IPR001173">
    <property type="entry name" value="Glyco_trans_2-like"/>
</dbReference>
<evidence type="ECO:0000256" key="1">
    <source>
        <dbReference type="ARBA" id="ARBA00022676"/>
    </source>
</evidence>
<dbReference type="PANTHER" id="PTHR43630:SF1">
    <property type="entry name" value="POLY-BETA-1,6-N-ACETYL-D-GLUCOSAMINE SYNTHASE"/>
    <property type="match status" value="1"/>
</dbReference>
<dbReference type="PANTHER" id="PTHR43630">
    <property type="entry name" value="POLY-BETA-1,6-N-ACETYL-D-GLUCOSAMINE SYNTHASE"/>
    <property type="match status" value="1"/>
</dbReference>
<sequence length="178" mass="20161">MALRRTLIATAIGATIYEGGGLALEKYMIPGKPVSLNLGNTKVSIHCPTINEEQWIRETLESLRTQSPYRNGDIKLIVLDSYSTDRTVEIAEEYADEVWLTPRGKLTTRDLGFKKDDADIIVAVDSGDIYPRGWLSRLLKPFENPRVIATHGPVLSKDWIWKAPNAWFNLSRPWYSIT</sequence>
<comment type="caution">
    <text evidence="4">The sequence shown here is derived from an EMBL/GenBank/DDBJ whole genome shotgun (WGS) entry which is preliminary data.</text>
</comment>
<dbReference type="SUPFAM" id="SSF53448">
    <property type="entry name" value="Nucleotide-diphospho-sugar transferases"/>
    <property type="match status" value="1"/>
</dbReference>
<accession>X1TW71</accession>
<reference evidence="4" key="1">
    <citation type="journal article" date="2014" name="Front. Microbiol.">
        <title>High frequency of phylogenetically diverse reductive dehalogenase-homologous genes in deep subseafloor sedimentary metagenomes.</title>
        <authorList>
            <person name="Kawai M."/>
            <person name="Futagami T."/>
            <person name="Toyoda A."/>
            <person name="Takaki Y."/>
            <person name="Nishi S."/>
            <person name="Hori S."/>
            <person name="Arai W."/>
            <person name="Tsubouchi T."/>
            <person name="Morono Y."/>
            <person name="Uchiyama I."/>
            <person name="Ito T."/>
            <person name="Fujiyama A."/>
            <person name="Inagaki F."/>
            <person name="Takami H."/>
        </authorList>
    </citation>
    <scope>NUCLEOTIDE SEQUENCE</scope>
    <source>
        <strain evidence="4">Expedition CK06-06</strain>
    </source>
</reference>
<evidence type="ECO:0000256" key="2">
    <source>
        <dbReference type="ARBA" id="ARBA00022679"/>
    </source>
</evidence>
<keyword evidence="2" id="KW-0808">Transferase</keyword>
<dbReference type="GO" id="GO:0016757">
    <property type="term" value="F:glycosyltransferase activity"/>
    <property type="evidence" value="ECO:0007669"/>
    <property type="project" value="UniProtKB-KW"/>
</dbReference>
<feature type="domain" description="Glycosyltransferase 2-like" evidence="3">
    <location>
        <begin position="44"/>
        <end position="151"/>
    </location>
</feature>
<feature type="non-terminal residue" evidence="4">
    <location>
        <position position="178"/>
    </location>
</feature>
<dbReference type="EMBL" id="BARW01026813">
    <property type="protein sequence ID" value="GAJ09578.1"/>
    <property type="molecule type" value="Genomic_DNA"/>
</dbReference>
<proteinExistence type="predicted"/>
<evidence type="ECO:0000259" key="3">
    <source>
        <dbReference type="Pfam" id="PF00535"/>
    </source>
</evidence>
<dbReference type="InterPro" id="IPR029044">
    <property type="entry name" value="Nucleotide-diphossugar_trans"/>
</dbReference>
<dbReference type="Gene3D" id="3.90.550.10">
    <property type="entry name" value="Spore Coat Polysaccharide Biosynthesis Protein SpsA, Chain A"/>
    <property type="match status" value="1"/>
</dbReference>
<dbReference type="Pfam" id="PF00535">
    <property type="entry name" value="Glycos_transf_2"/>
    <property type="match status" value="1"/>
</dbReference>
<evidence type="ECO:0000313" key="4">
    <source>
        <dbReference type="EMBL" id="GAJ09578.1"/>
    </source>
</evidence>
<dbReference type="AlphaFoldDB" id="X1TW71"/>